<feature type="transmembrane region" description="Helical" evidence="7">
    <location>
        <begin position="262"/>
        <end position="291"/>
    </location>
</feature>
<evidence type="ECO:0000256" key="2">
    <source>
        <dbReference type="ARBA" id="ARBA00022679"/>
    </source>
</evidence>
<proteinExistence type="predicted"/>
<reference evidence="10 11" key="1">
    <citation type="journal article" date="2024" name="Nat. Commun.">
        <title>Phylogenomics reveals the evolutionary origins of lichenization in chlorophyte algae.</title>
        <authorList>
            <person name="Puginier C."/>
            <person name="Libourel C."/>
            <person name="Otte J."/>
            <person name="Skaloud P."/>
            <person name="Haon M."/>
            <person name="Grisel S."/>
            <person name="Petersen M."/>
            <person name="Berrin J.G."/>
            <person name="Delaux P.M."/>
            <person name="Dal Grande F."/>
            <person name="Keller J."/>
        </authorList>
    </citation>
    <scope>NUCLEOTIDE SEQUENCE [LARGE SCALE GENOMIC DNA]</scope>
    <source>
        <strain evidence="10 11">SAG 2036</strain>
    </source>
</reference>
<dbReference type="Proteomes" id="UP001465755">
    <property type="component" value="Unassembled WGS sequence"/>
</dbReference>
<keyword evidence="3" id="KW-0547">Nucleotide-binding</keyword>
<keyword evidence="4" id="KW-0418">Kinase</keyword>
<evidence type="ECO:0000256" key="4">
    <source>
        <dbReference type="ARBA" id="ARBA00022777"/>
    </source>
</evidence>
<keyword evidence="7" id="KW-0472">Membrane</keyword>
<accession>A0AAW1NUA1</accession>
<keyword evidence="7" id="KW-0812">Transmembrane</keyword>
<protein>
    <recommendedName>
        <fullName evidence="9">Protein kinase domain-containing protein</fullName>
    </recommendedName>
</protein>
<evidence type="ECO:0000256" key="8">
    <source>
        <dbReference type="SAM" id="SignalP"/>
    </source>
</evidence>
<feature type="compositionally biased region" description="Low complexity" evidence="6">
    <location>
        <begin position="51"/>
        <end position="60"/>
    </location>
</feature>
<organism evidence="10 11">
    <name type="scientific">Symbiochloris irregularis</name>
    <dbReference type="NCBI Taxonomy" id="706552"/>
    <lineage>
        <taxon>Eukaryota</taxon>
        <taxon>Viridiplantae</taxon>
        <taxon>Chlorophyta</taxon>
        <taxon>core chlorophytes</taxon>
        <taxon>Trebouxiophyceae</taxon>
        <taxon>Trebouxiales</taxon>
        <taxon>Trebouxiaceae</taxon>
        <taxon>Symbiochloris</taxon>
    </lineage>
</organism>
<dbReference type="InterPro" id="IPR050205">
    <property type="entry name" value="CDPK_Ser/Thr_kinases"/>
</dbReference>
<dbReference type="InterPro" id="IPR011009">
    <property type="entry name" value="Kinase-like_dom_sf"/>
</dbReference>
<feature type="signal peptide" evidence="8">
    <location>
        <begin position="1"/>
        <end position="21"/>
    </location>
</feature>
<dbReference type="Gene3D" id="1.10.510.10">
    <property type="entry name" value="Transferase(Phosphotransferase) domain 1"/>
    <property type="match status" value="1"/>
</dbReference>
<dbReference type="Pfam" id="PF00069">
    <property type="entry name" value="Pkinase"/>
    <property type="match status" value="1"/>
</dbReference>
<evidence type="ECO:0000256" key="5">
    <source>
        <dbReference type="ARBA" id="ARBA00022840"/>
    </source>
</evidence>
<feature type="region of interest" description="Disordered" evidence="6">
    <location>
        <begin position="340"/>
        <end position="447"/>
    </location>
</feature>
<comment type="caution">
    <text evidence="10">The sequence shown here is derived from an EMBL/GenBank/DDBJ whole genome shotgun (WGS) entry which is preliminary data.</text>
</comment>
<evidence type="ECO:0000313" key="11">
    <source>
        <dbReference type="Proteomes" id="UP001465755"/>
    </source>
</evidence>
<dbReference type="InterPro" id="IPR000719">
    <property type="entry name" value="Prot_kinase_dom"/>
</dbReference>
<dbReference type="GO" id="GO:0004674">
    <property type="term" value="F:protein serine/threonine kinase activity"/>
    <property type="evidence" value="ECO:0007669"/>
    <property type="project" value="UniProtKB-KW"/>
</dbReference>
<evidence type="ECO:0000256" key="3">
    <source>
        <dbReference type="ARBA" id="ARBA00022741"/>
    </source>
</evidence>
<keyword evidence="5" id="KW-0067">ATP-binding</keyword>
<name>A0AAW1NUA1_9CHLO</name>
<keyword evidence="11" id="KW-1185">Reference proteome</keyword>
<feature type="domain" description="Protein kinase" evidence="9">
    <location>
        <begin position="503"/>
        <end position="803"/>
    </location>
</feature>
<dbReference type="GO" id="GO:0005524">
    <property type="term" value="F:ATP binding"/>
    <property type="evidence" value="ECO:0007669"/>
    <property type="project" value="UniProtKB-KW"/>
</dbReference>
<evidence type="ECO:0000256" key="6">
    <source>
        <dbReference type="SAM" id="MobiDB-lite"/>
    </source>
</evidence>
<feature type="compositionally biased region" description="Polar residues" evidence="6">
    <location>
        <begin position="401"/>
        <end position="445"/>
    </location>
</feature>
<sequence>MKAAVWGIATLVVLLAAQAQGADRSSPSNADGVAVQGAEGLPAALQPPAPTGSSKTKNSSPPSPKSPPTPKAGSPPPSPEASPPPSPEASPPPSPEASPPPSPEASPPPSPAKKADAPPPAPTAKLWQLTGNNLWPFDAPKQSLLIGALTYVLPGISPQNISITNAVLASPSGRRRLLQSSTSATVNVSSEIDTGSLQGASAARNVLTSANLQQALYTEGLNVTSASLTGASLATQSNNHTCTEGTLISGTCAGGSSGSSGLATWAIIVIVVVIIIVLGIITLIGVCCCLVRRRKQRYEQRKMEAMGANVFDTGMSNVYDTNTSDVYNTGSYLIRDDKNAGTAESHVPTPHSNSGSSEQTSAKRPMVSPSSGLPISYNRQVNPRTGQPYGTGSRRTKQAKGRQNSLASANSQAVSRTNSGTSSQGQLTGRQPSLTRVPSWGSTSADPGKRIAMAHTRAAAFAQALAPKNASNAAAAIASRNPSVTLSVPGLSAAAAEYIKRPFNLGGPTGTYDLGAGVCMSHGRMVARGRCVGDGRPIMAELHFKNGTFLHARAFFNLALPRLNVPEVIDIMPASDLHPLMVEFGMSAIITEEPSYTLQDWMPSTPDADPNGRKRALLHILEAVNVMHAEGIAHRSLSLDTIAWFESFSRWQPATFARWGRAGSDKPVLYELRYAAPEVIMADVMGTALSTRQQTNNASSSSSIGGSADLPSIGVVDPASDLWAVGCIAWTLFTGKPLFGDNIADAEVAAMLMGTERLPFEAEPRLWEQFEKYQAFRLVNGLLTRRPDERLTAAQALEIAEQLPPQG</sequence>
<feature type="chain" id="PRO_5043721587" description="Protein kinase domain-containing protein" evidence="8">
    <location>
        <begin position="22"/>
        <end position="807"/>
    </location>
</feature>
<feature type="compositionally biased region" description="Pro residues" evidence="6">
    <location>
        <begin position="61"/>
        <end position="122"/>
    </location>
</feature>
<evidence type="ECO:0000256" key="7">
    <source>
        <dbReference type="SAM" id="Phobius"/>
    </source>
</evidence>
<dbReference type="PROSITE" id="PS50011">
    <property type="entry name" value="PROTEIN_KINASE_DOM"/>
    <property type="match status" value="1"/>
</dbReference>
<dbReference type="SMART" id="SM00220">
    <property type="entry name" value="S_TKc"/>
    <property type="match status" value="1"/>
</dbReference>
<dbReference type="SUPFAM" id="SSF56112">
    <property type="entry name" value="Protein kinase-like (PK-like)"/>
    <property type="match status" value="1"/>
</dbReference>
<keyword evidence="7" id="KW-1133">Transmembrane helix</keyword>
<gene>
    <name evidence="10" type="ORF">WJX73_007622</name>
</gene>
<keyword evidence="8" id="KW-0732">Signal</keyword>
<evidence type="ECO:0000259" key="9">
    <source>
        <dbReference type="PROSITE" id="PS50011"/>
    </source>
</evidence>
<feature type="region of interest" description="Disordered" evidence="6">
    <location>
        <begin position="18"/>
        <end position="125"/>
    </location>
</feature>
<dbReference type="AlphaFoldDB" id="A0AAW1NUA1"/>
<feature type="compositionally biased region" description="Polar residues" evidence="6">
    <location>
        <begin position="350"/>
        <end position="390"/>
    </location>
</feature>
<dbReference type="Gene3D" id="1.20.5.100">
    <property type="entry name" value="Cytochrome c1, transmembrane anchor, C-terminal"/>
    <property type="match status" value="1"/>
</dbReference>
<keyword evidence="2" id="KW-0808">Transferase</keyword>
<evidence type="ECO:0000256" key="1">
    <source>
        <dbReference type="ARBA" id="ARBA00022527"/>
    </source>
</evidence>
<dbReference type="EMBL" id="JALJOQ010000106">
    <property type="protein sequence ID" value="KAK9797448.1"/>
    <property type="molecule type" value="Genomic_DNA"/>
</dbReference>
<evidence type="ECO:0000313" key="10">
    <source>
        <dbReference type="EMBL" id="KAK9797448.1"/>
    </source>
</evidence>
<dbReference type="PANTHER" id="PTHR24349">
    <property type="entry name" value="SERINE/THREONINE-PROTEIN KINASE"/>
    <property type="match status" value="1"/>
</dbReference>
<keyword evidence="1" id="KW-0723">Serine/threonine-protein kinase</keyword>